<comment type="subcellular location">
    <subcellularLocation>
        <location evidence="1">Cytoplasm</location>
    </subcellularLocation>
</comment>
<keyword evidence="4" id="KW-0808">Transferase</keyword>
<dbReference type="AlphaFoldDB" id="A0A6I2UWF9"/>
<dbReference type="Pfam" id="PF00358">
    <property type="entry name" value="PTS_EIIA_1"/>
    <property type="match status" value="1"/>
</dbReference>
<dbReference type="PANTHER" id="PTHR45008">
    <property type="entry name" value="PTS SYSTEM GLUCOSE-SPECIFIC EIIA COMPONENT"/>
    <property type="match status" value="1"/>
</dbReference>
<evidence type="ECO:0000256" key="2">
    <source>
        <dbReference type="ARBA" id="ARBA00022448"/>
    </source>
</evidence>
<keyword evidence="5" id="KW-0598">Phosphotransferase system</keyword>
<dbReference type="GO" id="GO:0016301">
    <property type="term" value="F:kinase activity"/>
    <property type="evidence" value="ECO:0007669"/>
    <property type="project" value="UniProtKB-KW"/>
</dbReference>
<evidence type="ECO:0000256" key="1">
    <source>
        <dbReference type="ARBA" id="ARBA00004496"/>
    </source>
</evidence>
<keyword evidence="2" id="KW-0813">Transport</keyword>
<keyword evidence="6" id="KW-0418">Kinase</keyword>
<dbReference type="EMBL" id="VUNL01000005">
    <property type="protein sequence ID" value="MSV24649.1"/>
    <property type="molecule type" value="Genomic_DNA"/>
</dbReference>
<accession>A0A6I2UWF9</accession>
<evidence type="ECO:0000256" key="6">
    <source>
        <dbReference type="ARBA" id="ARBA00022777"/>
    </source>
</evidence>
<feature type="domain" description="PTS EIIA type-1" evidence="7">
    <location>
        <begin position="1"/>
        <end position="57"/>
    </location>
</feature>
<dbReference type="InterPro" id="IPR001127">
    <property type="entry name" value="PTS_EIIA_1_perm"/>
</dbReference>
<dbReference type="GO" id="GO:0009401">
    <property type="term" value="P:phosphoenolpyruvate-dependent sugar phosphotransferase system"/>
    <property type="evidence" value="ECO:0007669"/>
    <property type="project" value="UniProtKB-KW"/>
</dbReference>
<reference evidence="8 9" key="1">
    <citation type="submission" date="2019-08" db="EMBL/GenBank/DDBJ databases">
        <title>In-depth cultivation of the pig gut microbiome towards novel bacterial diversity and tailored functional studies.</title>
        <authorList>
            <person name="Wylensek D."/>
            <person name="Hitch T.C.A."/>
            <person name="Clavel T."/>
        </authorList>
    </citation>
    <scope>NUCLEOTIDE SEQUENCE [LARGE SCALE GENOMIC DNA]</scope>
    <source>
        <strain evidence="9">WCA-380-WT-3B3</strain>
    </source>
</reference>
<evidence type="ECO:0000256" key="3">
    <source>
        <dbReference type="ARBA" id="ARBA00022597"/>
    </source>
</evidence>
<dbReference type="InterPro" id="IPR011055">
    <property type="entry name" value="Dup_hybrid_motif"/>
</dbReference>
<dbReference type="SUPFAM" id="SSF51261">
    <property type="entry name" value="Duplicated hybrid motif"/>
    <property type="match status" value="1"/>
</dbReference>
<evidence type="ECO:0000256" key="4">
    <source>
        <dbReference type="ARBA" id="ARBA00022679"/>
    </source>
</evidence>
<keyword evidence="3 8" id="KW-0762">Sugar transport</keyword>
<evidence type="ECO:0000256" key="5">
    <source>
        <dbReference type="ARBA" id="ARBA00022683"/>
    </source>
</evidence>
<dbReference type="PROSITE" id="PS00371">
    <property type="entry name" value="PTS_EIIA_TYPE_1_HIS"/>
    <property type="match status" value="1"/>
</dbReference>
<protein>
    <submittedName>
        <fullName evidence="8">PTS glucose transporter subunit IIA</fullName>
    </submittedName>
</protein>
<dbReference type="PANTHER" id="PTHR45008:SF1">
    <property type="entry name" value="PTS SYSTEM GLUCOSE-SPECIFIC EIIA COMPONENT"/>
    <property type="match status" value="1"/>
</dbReference>
<dbReference type="Proteomes" id="UP000430222">
    <property type="component" value="Unassembled WGS sequence"/>
</dbReference>
<organism evidence="8 9">
    <name type="scientific">Selenomonas montiformis</name>
    <dbReference type="NCBI Taxonomy" id="2652285"/>
    <lineage>
        <taxon>Bacteria</taxon>
        <taxon>Bacillati</taxon>
        <taxon>Bacillota</taxon>
        <taxon>Negativicutes</taxon>
        <taxon>Selenomonadales</taxon>
        <taxon>Selenomonadaceae</taxon>
        <taxon>Selenomonas</taxon>
    </lineage>
</organism>
<keyword evidence="9" id="KW-1185">Reference proteome</keyword>
<sequence length="57" mass="6459">MVSNTDTFEIRAADGEELLIHIGIDTVKLNGKFFKSCVKQEQPVKKGNLIEKMYDES</sequence>
<evidence type="ECO:0000313" key="9">
    <source>
        <dbReference type="Proteomes" id="UP000430222"/>
    </source>
</evidence>
<name>A0A6I2UWF9_9FIRM</name>
<gene>
    <name evidence="8" type="ORF">FYJ78_05520</name>
</gene>
<evidence type="ECO:0000259" key="7">
    <source>
        <dbReference type="PROSITE" id="PS51093"/>
    </source>
</evidence>
<dbReference type="RefSeq" id="WP_328597653.1">
    <property type="nucleotide sequence ID" value="NZ_VUNL01000005.1"/>
</dbReference>
<proteinExistence type="predicted"/>
<comment type="caution">
    <text evidence="8">The sequence shown here is derived from an EMBL/GenBank/DDBJ whole genome shotgun (WGS) entry which is preliminary data.</text>
</comment>
<dbReference type="Gene3D" id="2.70.70.10">
    <property type="entry name" value="Glucose Permease (Domain IIA)"/>
    <property type="match status" value="1"/>
</dbReference>
<dbReference type="PROSITE" id="PS51093">
    <property type="entry name" value="PTS_EIIA_TYPE_1"/>
    <property type="match status" value="1"/>
</dbReference>
<dbReference type="GO" id="GO:0005737">
    <property type="term" value="C:cytoplasm"/>
    <property type="evidence" value="ECO:0007669"/>
    <property type="project" value="UniProtKB-SubCell"/>
</dbReference>
<dbReference type="InterPro" id="IPR050890">
    <property type="entry name" value="PTS_EIIA_component"/>
</dbReference>
<evidence type="ECO:0000313" key="8">
    <source>
        <dbReference type="EMBL" id="MSV24649.1"/>
    </source>
</evidence>